<dbReference type="Proteomes" id="UP001054945">
    <property type="component" value="Unassembled WGS sequence"/>
</dbReference>
<sequence length="106" mass="11878">MKNNTTRASSEIKIKGRSILEIGPPHHVFSRNLQIKRISPFWRLSLDSLGEKAEKKKKTHTSPGTRETYKICVYSHSCSSGGIGLFEFSAGWYAAENRHPISVCVS</sequence>
<evidence type="ECO:0000313" key="1">
    <source>
        <dbReference type="EMBL" id="GIY92661.1"/>
    </source>
</evidence>
<gene>
    <name evidence="1" type="ORF">CEXT_675441</name>
</gene>
<proteinExistence type="predicted"/>
<reference evidence="1 2" key="1">
    <citation type="submission" date="2021-06" db="EMBL/GenBank/DDBJ databases">
        <title>Caerostris extrusa draft genome.</title>
        <authorList>
            <person name="Kono N."/>
            <person name="Arakawa K."/>
        </authorList>
    </citation>
    <scope>NUCLEOTIDE SEQUENCE [LARGE SCALE GENOMIC DNA]</scope>
</reference>
<protein>
    <submittedName>
        <fullName evidence="1">Uncharacterized protein</fullName>
    </submittedName>
</protein>
<evidence type="ECO:0000313" key="2">
    <source>
        <dbReference type="Proteomes" id="UP001054945"/>
    </source>
</evidence>
<comment type="caution">
    <text evidence="1">The sequence shown here is derived from an EMBL/GenBank/DDBJ whole genome shotgun (WGS) entry which is preliminary data.</text>
</comment>
<dbReference type="AlphaFoldDB" id="A0AAV4XBN0"/>
<name>A0AAV4XBN0_CAEEX</name>
<dbReference type="EMBL" id="BPLR01000178">
    <property type="protein sequence ID" value="GIY92661.1"/>
    <property type="molecule type" value="Genomic_DNA"/>
</dbReference>
<keyword evidence="2" id="KW-1185">Reference proteome</keyword>
<organism evidence="1 2">
    <name type="scientific">Caerostris extrusa</name>
    <name type="common">Bark spider</name>
    <name type="synonym">Caerostris bankana</name>
    <dbReference type="NCBI Taxonomy" id="172846"/>
    <lineage>
        <taxon>Eukaryota</taxon>
        <taxon>Metazoa</taxon>
        <taxon>Ecdysozoa</taxon>
        <taxon>Arthropoda</taxon>
        <taxon>Chelicerata</taxon>
        <taxon>Arachnida</taxon>
        <taxon>Araneae</taxon>
        <taxon>Araneomorphae</taxon>
        <taxon>Entelegynae</taxon>
        <taxon>Araneoidea</taxon>
        <taxon>Araneidae</taxon>
        <taxon>Caerostris</taxon>
    </lineage>
</organism>
<accession>A0AAV4XBN0</accession>